<dbReference type="OrthoDB" id="10261951at2759"/>
<dbReference type="OMA" id="LVRIKAW"/>
<dbReference type="InterPro" id="IPR001597">
    <property type="entry name" value="ArAA_b-elim_lyase/Thr_aldolase"/>
</dbReference>
<comment type="cofactor">
    <cofactor evidence="1">
        <name>pyridoxal 5'-phosphate</name>
        <dbReference type="ChEBI" id="CHEBI:597326"/>
    </cofactor>
</comment>
<keyword evidence="4" id="KW-0456">Lyase</keyword>
<dbReference type="FunFam" id="3.40.640.10:FF:000030">
    <property type="entry name" value="Low-specificity L-threonine aldolase"/>
    <property type="match status" value="1"/>
</dbReference>
<dbReference type="InterPro" id="IPR015421">
    <property type="entry name" value="PyrdxlP-dep_Trfase_major"/>
</dbReference>
<dbReference type="AlphaFoldDB" id="C5DDR4"/>
<dbReference type="PIRSF" id="PIRSF017617">
    <property type="entry name" value="Thr_aldolase"/>
    <property type="match status" value="1"/>
</dbReference>
<dbReference type="HOGENOM" id="CLU_029381_0_4_1"/>
<evidence type="ECO:0000256" key="8">
    <source>
        <dbReference type="ARBA" id="ARBA00066573"/>
    </source>
</evidence>
<keyword evidence="12" id="KW-1185">Reference proteome</keyword>
<evidence type="ECO:0000256" key="2">
    <source>
        <dbReference type="ARBA" id="ARBA00006966"/>
    </source>
</evidence>
<accession>C5DDR4</accession>
<evidence type="ECO:0000256" key="7">
    <source>
        <dbReference type="ARBA" id="ARBA00060555"/>
    </source>
</evidence>
<dbReference type="InterPro" id="IPR015424">
    <property type="entry name" value="PyrdxlP-dep_Trfase"/>
</dbReference>
<dbReference type="GO" id="GO:0006545">
    <property type="term" value="P:glycine biosynthetic process"/>
    <property type="evidence" value="ECO:0007669"/>
    <property type="project" value="TreeGrafter"/>
</dbReference>
<dbReference type="GO" id="GO:0006567">
    <property type="term" value="P:L-threonine catabolic process"/>
    <property type="evidence" value="ECO:0007669"/>
    <property type="project" value="TreeGrafter"/>
</dbReference>
<comment type="similarity">
    <text evidence="2">Belongs to the threonine aldolase family.</text>
</comment>
<evidence type="ECO:0000256" key="9">
    <source>
        <dbReference type="PIRSR" id="PIRSR017617-1"/>
    </source>
</evidence>
<name>C5DDR4_LACTC</name>
<sequence>MALAYIRLATAGHRRPAQHAGVSATHTHLHLLLLHSMSDLPEPYTSAENDFRSDTFTTPTAEMMQAACSASIGDAVYNEDLDTLALERQVAQLAGKPAGLFCVSGTLSNQIALRAHLYQPPYSVLCDYRAHVYTHEAAGLAILSQAMVTPVVPSNGNYLTLEDIRRAYIADDGDIHGAPTRVVSLENTLHGIVHPVDELVRIKAWCVENQIRLHCDGARLWNAVIESGVPMKQFGEIFDSISICLSKSLGAPMGSVLVGDAKFIKKCNHFRKQQGGGVRQSGMMCRMASVAVQGDWRAHLARSHRMAHELAAFCATHGIPLESPADTNFVFIDLRRARMDPDVLVKKGLKYHVKLMGGRVSFHYQISDASLERVKIALLEAFQHAQEHPFDTDGPTKIYRSESTEVDIEGNAIGELQTYKY</sequence>
<feature type="modified residue" description="N6-(pyridoxal phosphate)lysine" evidence="9">
    <location>
        <position position="247"/>
    </location>
</feature>
<comment type="catalytic activity">
    <reaction evidence="6">
        <text>L-allo-threonine = acetaldehyde + glycine</text>
        <dbReference type="Rhea" id="RHEA:26209"/>
        <dbReference type="ChEBI" id="CHEBI:15343"/>
        <dbReference type="ChEBI" id="CHEBI:57305"/>
        <dbReference type="ChEBI" id="CHEBI:58585"/>
        <dbReference type="EC" id="4.1.2.48"/>
    </reaction>
</comment>
<dbReference type="PANTHER" id="PTHR48097">
    <property type="entry name" value="L-THREONINE ALDOLASE-RELATED"/>
    <property type="match status" value="1"/>
</dbReference>
<evidence type="ECO:0000256" key="3">
    <source>
        <dbReference type="ARBA" id="ARBA00022898"/>
    </source>
</evidence>
<dbReference type="InParanoid" id="C5DDR4"/>
<dbReference type="RefSeq" id="XP_002552363.1">
    <property type="nucleotide sequence ID" value="XM_002552317.1"/>
</dbReference>
<evidence type="ECO:0000256" key="1">
    <source>
        <dbReference type="ARBA" id="ARBA00001933"/>
    </source>
</evidence>
<dbReference type="Gene3D" id="3.40.640.10">
    <property type="entry name" value="Type I PLP-dependent aspartate aminotransferase-like (Major domain)"/>
    <property type="match status" value="1"/>
</dbReference>
<organism evidence="11 12">
    <name type="scientific">Lachancea thermotolerans (strain ATCC 56472 / CBS 6340 / NRRL Y-8284)</name>
    <name type="common">Yeast</name>
    <name type="synonym">Kluyveromyces thermotolerans</name>
    <dbReference type="NCBI Taxonomy" id="559295"/>
    <lineage>
        <taxon>Eukaryota</taxon>
        <taxon>Fungi</taxon>
        <taxon>Dikarya</taxon>
        <taxon>Ascomycota</taxon>
        <taxon>Saccharomycotina</taxon>
        <taxon>Saccharomycetes</taxon>
        <taxon>Saccharomycetales</taxon>
        <taxon>Saccharomycetaceae</taxon>
        <taxon>Lachancea</taxon>
    </lineage>
</organism>
<dbReference type="CDD" id="cd06502">
    <property type="entry name" value="TA_like"/>
    <property type="match status" value="1"/>
</dbReference>
<evidence type="ECO:0000256" key="5">
    <source>
        <dbReference type="ARBA" id="ARBA00050410"/>
    </source>
</evidence>
<dbReference type="EC" id="4.1.2.48" evidence="8"/>
<dbReference type="PANTHER" id="PTHR48097:SF9">
    <property type="entry name" value="L-THREONINE ALDOLASE"/>
    <property type="match status" value="1"/>
</dbReference>
<keyword evidence="3" id="KW-0663">Pyridoxal phosphate</keyword>
<dbReference type="Pfam" id="PF01212">
    <property type="entry name" value="Beta_elim_lyase"/>
    <property type="match status" value="1"/>
</dbReference>
<feature type="domain" description="Aromatic amino acid beta-eliminating lyase/threonine aldolase" evidence="10">
    <location>
        <begin position="50"/>
        <end position="335"/>
    </location>
</feature>
<evidence type="ECO:0000256" key="4">
    <source>
        <dbReference type="ARBA" id="ARBA00023239"/>
    </source>
</evidence>
<comment type="pathway">
    <text evidence="7">Amino-acid degradation; L-threonine degradation via aldolase pathway; acetaldehyde and glycine from L-threonine: step 1/1.</text>
</comment>
<evidence type="ECO:0000259" key="10">
    <source>
        <dbReference type="Pfam" id="PF01212"/>
    </source>
</evidence>
<dbReference type="InterPro" id="IPR015422">
    <property type="entry name" value="PyrdxlP-dep_Trfase_small"/>
</dbReference>
<dbReference type="eggNOG" id="KOG1368">
    <property type="taxonomic scope" value="Eukaryota"/>
</dbReference>
<evidence type="ECO:0000313" key="12">
    <source>
        <dbReference type="Proteomes" id="UP000002036"/>
    </source>
</evidence>
<dbReference type="FunCoup" id="C5DDR4">
    <property type="interactions" value="1050"/>
</dbReference>
<dbReference type="STRING" id="559295.C5DDR4"/>
<dbReference type="InterPro" id="IPR023603">
    <property type="entry name" value="Low_specificity_L-TA-like"/>
</dbReference>
<dbReference type="KEGG" id="lth:KLTH0C03168g"/>
<reference evidence="11 12" key="1">
    <citation type="journal article" date="2009" name="Genome Res.">
        <title>Comparative genomics of protoploid Saccharomycetaceae.</title>
        <authorList>
            <consortium name="The Genolevures Consortium"/>
            <person name="Souciet J.-L."/>
            <person name="Dujon B."/>
            <person name="Gaillardin C."/>
            <person name="Johnston M."/>
            <person name="Baret P.V."/>
            <person name="Cliften P."/>
            <person name="Sherman D.J."/>
            <person name="Weissenbach J."/>
            <person name="Westhof E."/>
            <person name="Wincker P."/>
            <person name="Jubin C."/>
            <person name="Poulain J."/>
            <person name="Barbe V."/>
            <person name="Segurens B."/>
            <person name="Artiguenave F."/>
            <person name="Anthouard V."/>
            <person name="Vacherie B."/>
            <person name="Val M.-E."/>
            <person name="Fulton R.S."/>
            <person name="Minx P."/>
            <person name="Wilson R."/>
            <person name="Durrens P."/>
            <person name="Jean G."/>
            <person name="Marck C."/>
            <person name="Martin T."/>
            <person name="Nikolski M."/>
            <person name="Rolland T."/>
            <person name="Seret M.-L."/>
            <person name="Casaregola S."/>
            <person name="Despons L."/>
            <person name="Fairhead C."/>
            <person name="Fischer G."/>
            <person name="Lafontaine I."/>
            <person name="Leh V."/>
            <person name="Lemaire M."/>
            <person name="de Montigny J."/>
            <person name="Neuveglise C."/>
            <person name="Thierry A."/>
            <person name="Blanc-Lenfle I."/>
            <person name="Bleykasten C."/>
            <person name="Diffels J."/>
            <person name="Fritsch E."/>
            <person name="Frangeul L."/>
            <person name="Goeffon A."/>
            <person name="Jauniaux N."/>
            <person name="Kachouri-Lafond R."/>
            <person name="Payen C."/>
            <person name="Potier S."/>
            <person name="Pribylova L."/>
            <person name="Ozanne C."/>
            <person name="Richard G.-F."/>
            <person name="Sacerdot C."/>
            <person name="Straub M.-L."/>
            <person name="Talla E."/>
        </authorList>
    </citation>
    <scope>NUCLEOTIDE SEQUENCE [LARGE SCALE GENOMIC DNA]</scope>
    <source>
        <strain evidence="12">ATCC 56472 / CBS 6340 / NRRL Y-8284</strain>
    </source>
</reference>
<dbReference type="EMBL" id="CU928167">
    <property type="protein sequence ID" value="CAR21925.1"/>
    <property type="molecule type" value="Genomic_DNA"/>
</dbReference>
<dbReference type="Gene3D" id="3.90.1150.10">
    <property type="entry name" value="Aspartate Aminotransferase, domain 1"/>
    <property type="match status" value="1"/>
</dbReference>
<comment type="catalytic activity">
    <reaction evidence="5">
        <text>L-threonine = acetaldehyde + glycine</text>
        <dbReference type="Rhea" id="RHEA:19625"/>
        <dbReference type="ChEBI" id="CHEBI:15343"/>
        <dbReference type="ChEBI" id="CHEBI:57305"/>
        <dbReference type="ChEBI" id="CHEBI:57926"/>
        <dbReference type="EC" id="4.1.2.48"/>
    </reaction>
</comment>
<dbReference type="NCBIfam" id="NF041359">
    <property type="entry name" value="GntG_guanitoxin"/>
    <property type="match status" value="1"/>
</dbReference>
<protein>
    <recommendedName>
        <fullName evidence="8">low-specificity L-threonine aldolase</fullName>
        <ecNumber evidence="8">4.1.2.48</ecNumber>
    </recommendedName>
</protein>
<dbReference type="Proteomes" id="UP000002036">
    <property type="component" value="Chromosome C"/>
</dbReference>
<dbReference type="SUPFAM" id="SSF53383">
    <property type="entry name" value="PLP-dependent transferases"/>
    <property type="match status" value="1"/>
</dbReference>
<dbReference type="GeneID" id="8291227"/>
<evidence type="ECO:0000313" key="11">
    <source>
        <dbReference type="EMBL" id="CAR21925.1"/>
    </source>
</evidence>
<evidence type="ECO:0000256" key="6">
    <source>
        <dbReference type="ARBA" id="ARBA00050939"/>
    </source>
</evidence>
<proteinExistence type="inferred from homology"/>
<gene>
    <name evidence="11" type="ordered locus">KLTH0C03168g</name>
</gene>
<dbReference type="GO" id="GO:0008732">
    <property type="term" value="F:L-allo-threonine aldolase activity"/>
    <property type="evidence" value="ECO:0007669"/>
    <property type="project" value="TreeGrafter"/>
</dbReference>
<dbReference type="GO" id="GO:0005829">
    <property type="term" value="C:cytosol"/>
    <property type="evidence" value="ECO:0007669"/>
    <property type="project" value="TreeGrafter"/>
</dbReference>